<reference evidence="1" key="1">
    <citation type="submission" date="2014-11" db="EMBL/GenBank/DDBJ databases">
        <authorList>
            <person name="Amaro Gonzalez C."/>
        </authorList>
    </citation>
    <scope>NUCLEOTIDE SEQUENCE</scope>
</reference>
<sequence>MYKIKHENS</sequence>
<reference evidence="1" key="2">
    <citation type="journal article" date="2015" name="Fish Shellfish Immunol.">
        <title>Early steps in the European eel (Anguilla anguilla)-Vibrio vulnificus interaction in the gills: Role of the RtxA13 toxin.</title>
        <authorList>
            <person name="Callol A."/>
            <person name="Pajuelo D."/>
            <person name="Ebbesson L."/>
            <person name="Teles M."/>
            <person name="MacKenzie S."/>
            <person name="Amaro C."/>
        </authorList>
    </citation>
    <scope>NUCLEOTIDE SEQUENCE</scope>
</reference>
<proteinExistence type="predicted"/>
<dbReference type="EMBL" id="GBXM01094805">
    <property type="protein sequence ID" value="JAH13772.1"/>
    <property type="molecule type" value="Transcribed_RNA"/>
</dbReference>
<evidence type="ECO:0000313" key="1">
    <source>
        <dbReference type="EMBL" id="JAH13772.1"/>
    </source>
</evidence>
<name>A0A0E9QB96_ANGAN</name>
<protein>
    <submittedName>
        <fullName evidence="1">Uncharacterized protein</fullName>
    </submittedName>
</protein>
<accession>A0A0E9QB96</accession>
<organism evidence="1">
    <name type="scientific">Anguilla anguilla</name>
    <name type="common">European freshwater eel</name>
    <name type="synonym">Muraena anguilla</name>
    <dbReference type="NCBI Taxonomy" id="7936"/>
    <lineage>
        <taxon>Eukaryota</taxon>
        <taxon>Metazoa</taxon>
        <taxon>Chordata</taxon>
        <taxon>Craniata</taxon>
        <taxon>Vertebrata</taxon>
        <taxon>Euteleostomi</taxon>
        <taxon>Actinopterygii</taxon>
        <taxon>Neopterygii</taxon>
        <taxon>Teleostei</taxon>
        <taxon>Anguilliformes</taxon>
        <taxon>Anguillidae</taxon>
        <taxon>Anguilla</taxon>
    </lineage>
</organism>